<feature type="signal peptide" evidence="1">
    <location>
        <begin position="1"/>
        <end position="18"/>
    </location>
</feature>
<keyword evidence="1" id="KW-0732">Signal</keyword>
<name>A0A1L5YJR4_FUSOX</name>
<accession>A0A1L5YJR4</accession>
<evidence type="ECO:0000256" key="1">
    <source>
        <dbReference type="SAM" id="SignalP"/>
    </source>
</evidence>
<dbReference type="AlphaFoldDB" id="A0A1L5YJR4"/>
<feature type="chain" id="PRO_5012679288" evidence="1">
    <location>
        <begin position="19"/>
        <end position="79"/>
    </location>
</feature>
<organism evidence="2">
    <name type="scientific">Fusarium oxysporum f. sp. lycopersici</name>
    <dbReference type="NCBI Taxonomy" id="59765"/>
    <lineage>
        <taxon>Eukaryota</taxon>
        <taxon>Fungi</taxon>
        <taxon>Dikarya</taxon>
        <taxon>Ascomycota</taxon>
        <taxon>Pezizomycotina</taxon>
        <taxon>Sordariomycetes</taxon>
        <taxon>Hypocreomycetidae</taxon>
        <taxon>Hypocreales</taxon>
        <taxon>Nectriaceae</taxon>
        <taxon>Fusarium</taxon>
        <taxon>Fusarium oxysporum species complex</taxon>
    </lineage>
</organism>
<evidence type="ECO:0000313" key="2">
    <source>
        <dbReference type="EMBL" id="APP91304.1"/>
    </source>
</evidence>
<reference evidence="2" key="1">
    <citation type="submission" date="2016-11" db="EMBL/GenBank/DDBJ databases">
        <title>A small, select repertoire of defence genes is up-regulated in tomato roots during the early I-7-dependent resistance response to infection by Fusarium oxysporum f. sp. lycopersici.</title>
        <authorList>
            <person name="Gonzalez-Cendales Y."/>
            <person name="Catanzariti A.-M."/>
            <person name="Jones D.A."/>
        </authorList>
    </citation>
    <scope>NUCLEOTIDE SEQUENCE</scope>
    <source>
        <strain evidence="2">#1943</strain>
    </source>
</reference>
<protein>
    <submittedName>
        <fullName evidence="2">SIX15</fullName>
    </submittedName>
</protein>
<dbReference type="EMBL" id="KY073750">
    <property type="protein sequence ID" value="APP91304.1"/>
    <property type="molecule type" value="mRNA"/>
</dbReference>
<sequence>MKLSALLGFAVCVPSTMATIYCRDVSPPRDTRSWCKTNTPAWQGCQRFCSEHCRSTPRDYPDGCMYHLQVGGDYDCFCK</sequence>
<proteinExistence type="evidence at transcript level"/>